<evidence type="ECO:0000256" key="1">
    <source>
        <dbReference type="ARBA" id="ARBA00022737"/>
    </source>
</evidence>
<comment type="caution">
    <text evidence="6">The sequence shown here is derived from an EMBL/GenBank/DDBJ whole genome shotgun (WGS) entry which is preliminary data.</text>
</comment>
<dbReference type="SUPFAM" id="SSF81698">
    <property type="entry name" value="FF domain"/>
    <property type="match status" value="3"/>
</dbReference>
<evidence type="ECO:0000256" key="2">
    <source>
        <dbReference type="SAM" id="Coils"/>
    </source>
</evidence>
<dbReference type="Proteomes" id="UP001154282">
    <property type="component" value="Unassembled WGS sequence"/>
</dbReference>
<dbReference type="SMART" id="SM00441">
    <property type="entry name" value="FF"/>
    <property type="match status" value="3"/>
</dbReference>
<dbReference type="CDD" id="cd00201">
    <property type="entry name" value="WW"/>
    <property type="match status" value="2"/>
</dbReference>
<organism evidence="6 7">
    <name type="scientific">Linum tenue</name>
    <dbReference type="NCBI Taxonomy" id="586396"/>
    <lineage>
        <taxon>Eukaryota</taxon>
        <taxon>Viridiplantae</taxon>
        <taxon>Streptophyta</taxon>
        <taxon>Embryophyta</taxon>
        <taxon>Tracheophyta</taxon>
        <taxon>Spermatophyta</taxon>
        <taxon>Magnoliopsida</taxon>
        <taxon>eudicotyledons</taxon>
        <taxon>Gunneridae</taxon>
        <taxon>Pentapetalae</taxon>
        <taxon>rosids</taxon>
        <taxon>fabids</taxon>
        <taxon>Malpighiales</taxon>
        <taxon>Linaceae</taxon>
        <taxon>Linum</taxon>
    </lineage>
</organism>
<feature type="domain" description="FF" evidence="5">
    <location>
        <begin position="498"/>
        <end position="553"/>
    </location>
</feature>
<evidence type="ECO:0000259" key="4">
    <source>
        <dbReference type="PROSITE" id="PS50020"/>
    </source>
</evidence>
<dbReference type="Gene3D" id="1.10.10.440">
    <property type="entry name" value="FF domain"/>
    <property type="match status" value="3"/>
</dbReference>
<evidence type="ECO:0000256" key="3">
    <source>
        <dbReference type="SAM" id="MobiDB-lite"/>
    </source>
</evidence>
<feature type="domain" description="WW" evidence="4">
    <location>
        <begin position="274"/>
        <end position="301"/>
    </location>
</feature>
<accession>A0AAV0LBL7</accession>
<dbReference type="PROSITE" id="PS51676">
    <property type="entry name" value="FF"/>
    <property type="match status" value="1"/>
</dbReference>
<feature type="compositionally biased region" description="Low complexity" evidence="3">
    <location>
        <begin position="1"/>
        <end position="30"/>
    </location>
</feature>
<dbReference type="InterPro" id="IPR001202">
    <property type="entry name" value="WW_dom"/>
</dbReference>
<evidence type="ECO:0000313" key="6">
    <source>
        <dbReference type="EMBL" id="CAI0431885.1"/>
    </source>
</evidence>
<dbReference type="SMART" id="SM00456">
    <property type="entry name" value="WW"/>
    <property type="match status" value="2"/>
</dbReference>
<dbReference type="EMBL" id="CAMGYJ010000006">
    <property type="protein sequence ID" value="CAI0431885.1"/>
    <property type="molecule type" value="Genomic_DNA"/>
</dbReference>
<feature type="coiled-coil region" evidence="2">
    <location>
        <begin position="656"/>
        <end position="690"/>
    </location>
</feature>
<dbReference type="InterPro" id="IPR045148">
    <property type="entry name" value="TCRG1-like"/>
</dbReference>
<dbReference type="GO" id="GO:0070063">
    <property type="term" value="F:RNA polymerase binding"/>
    <property type="evidence" value="ECO:0007669"/>
    <property type="project" value="InterPro"/>
</dbReference>
<protein>
    <recommendedName>
        <fullName evidence="8">Pre-mRNA-processing protein 40C</fullName>
    </recommendedName>
</protein>
<dbReference type="PANTHER" id="PTHR15377">
    <property type="entry name" value="TRANSCRIPTION ELONGATION REGULATOR 1"/>
    <property type="match status" value="1"/>
</dbReference>
<dbReference type="GO" id="GO:0005634">
    <property type="term" value="C:nucleus"/>
    <property type="evidence" value="ECO:0007669"/>
    <property type="project" value="TreeGrafter"/>
</dbReference>
<dbReference type="SUPFAM" id="SSF51045">
    <property type="entry name" value="WW domain"/>
    <property type="match status" value="2"/>
</dbReference>
<dbReference type="PROSITE" id="PS50020">
    <property type="entry name" value="WW_DOMAIN_2"/>
    <property type="match status" value="1"/>
</dbReference>
<dbReference type="InterPro" id="IPR036020">
    <property type="entry name" value="WW_dom_sf"/>
</dbReference>
<dbReference type="InterPro" id="IPR036517">
    <property type="entry name" value="FF_domain_sf"/>
</dbReference>
<dbReference type="Gene3D" id="2.20.70.10">
    <property type="match status" value="2"/>
</dbReference>
<name>A0AAV0LBL7_9ROSI</name>
<evidence type="ECO:0008006" key="8">
    <source>
        <dbReference type="Google" id="ProtNLM"/>
    </source>
</evidence>
<gene>
    <name evidence="6" type="ORF">LITE_LOCUS23203</name>
</gene>
<reference evidence="6" key="1">
    <citation type="submission" date="2022-08" db="EMBL/GenBank/DDBJ databases">
        <authorList>
            <person name="Gutierrez-Valencia J."/>
        </authorList>
    </citation>
    <scope>NUCLEOTIDE SEQUENCE</scope>
</reference>
<dbReference type="PROSITE" id="PS01159">
    <property type="entry name" value="WW_DOMAIN_1"/>
    <property type="match status" value="1"/>
</dbReference>
<evidence type="ECO:0000313" key="7">
    <source>
        <dbReference type="Proteomes" id="UP001154282"/>
    </source>
</evidence>
<feature type="region of interest" description="Disordered" evidence="3">
    <location>
        <begin position="1"/>
        <end position="33"/>
    </location>
</feature>
<keyword evidence="7" id="KW-1185">Reference proteome</keyword>
<proteinExistence type="predicted"/>
<dbReference type="GO" id="GO:0003712">
    <property type="term" value="F:transcription coregulator activity"/>
    <property type="evidence" value="ECO:0007669"/>
    <property type="project" value="TreeGrafter"/>
</dbReference>
<sequence>MNISSSTTFSSLTSQALPLSTTPPSSSSLSDLVPGNPWANESMSFPPSSIDPVVSSIVHQSPAATAAAALSPPGTITTQQAYPGFPSFQSPPMAAAAAAPPQPGIWLQPMQQQVPGMMRPQPPFLSYALPAVMHTGHFPLTGPGNPNLNPCPFPGVLPVQSMGVNPHMVPPPATPPTASGQQFVRPEGIQTGLTPLEIESKSHSLDPEVKGNATGNETSDVWTAHKTDTGIMYYYNALSRLSTYEKSPGFKSEPERVVGQPLPVSMENLAGIHWALVTRNDGKKYYYNNITKVSSWQVPNEVIELRKKHDDVLNEHAMSAPQANVSTDTGSTRVSLSTPAINTDGRDAIALRAPTASATSSALDLIKKKLQDSGSPVTSSLAPVSSAVTTSESNGSKAVEAATAKGILSGSSKEKLKDMNEDDNINRSYNILLPFCNGHEMLKERGVAPFSKWEKELPKIVFDPRFKAIPSHSGRRSLFDYYVKTRAEEERKEKRAAQKAAVEGFKQLLEEASKDIDKYTDYQTFRKKWGNDPRFEALDRKDREHLLNERILSLRKAAREKAQAELSAVAVVFKSMLRERGDITVHSRWSRVKDSLRDDLRYTSTKHEDREALFNEYLSDLKAADKEAERGIKSKREEQVIVISSSTTLSQFLCLRERLKERERELRKRKEREELKMERVRQKVRRKEATSSFQALLVETIKDPQVYLIAMVAV</sequence>
<dbReference type="Pfam" id="PF01846">
    <property type="entry name" value="FF"/>
    <property type="match status" value="3"/>
</dbReference>
<dbReference type="PANTHER" id="PTHR15377:SF3">
    <property type="entry name" value="WW DOMAIN-CONTAINING PROTEIN"/>
    <property type="match status" value="1"/>
</dbReference>
<keyword evidence="2" id="KW-0175">Coiled coil</keyword>
<dbReference type="InterPro" id="IPR002713">
    <property type="entry name" value="FF_domain"/>
</dbReference>
<dbReference type="AlphaFoldDB" id="A0AAV0LBL7"/>
<keyword evidence="1" id="KW-0677">Repeat</keyword>
<evidence type="ECO:0000259" key="5">
    <source>
        <dbReference type="PROSITE" id="PS51676"/>
    </source>
</evidence>